<proteinExistence type="predicted"/>
<name>A0A087HKJ1_ARAAL</name>
<keyword evidence="2" id="KW-1185">Reference proteome</keyword>
<organism evidence="1 2">
    <name type="scientific">Arabis alpina</name>
    <name type="common">Alpine rock-cress</name>
    <dbReference type="NCBI Taxonomy" id="50452"/>
    <lineage>
        <taxon>Eukaryota</taxon>
        <taxon>Viridiplantae</taxon>
        <taxon>Streptophyta</taxon>
        <taxon>Embryophyta</taxon>
        <taxon>Tracheophyta</taxon>
        <taxon>Spermatophyta</taxon>
        <taxon>Magnoliopsida</taxon>
        <taxon>eudicotyledons</taxon>
        <taxon>Gunneridae</taxon>
        <taxon>Pentapetalae</taxon>
        <taxon>rosids</taxon>
        <taxon>malvids</taxon>
        <taxon>Brassicales</taxon>
        <taxon>Brassicaceae</taxon>
        <taxon>Arabideae</taxon>
        <taxon>Arabis</taxon>
    </lineage>
</organism>
<dbReference type="Proteomes" id="UP000029120">
    <property type="component" value="Chromosome 1"/>
</dbReference>
<gene>
    <name evidence="1" type="ordered locus">AALP_Aa1g021800</name>
</gene>
<protein>
    <submittedName>
        <fullName evidence="1">Uncharacterized protein</fullName>
    </submittedName>
</protein>
<reference evidence="2" key="1">
    <citation type="journal article" date="2015" name="Nat. Plants">
        <title>Genome expansion of Arabis alpina linked with retrotransposition and reduced symmetric DNA methylation.</title>
        <authorList>
            <person name="Willing E.M."/>
            <person name="Rawat V."/>
            <person name="Mandakova T."/>
            <person name="Maumus F."/>
            <person name="James G.V."/>
            <person name="Nordstroem K.J."/>
            <person name="Becker C."/>
            <person name="Warthmann N."/>
            <person name="Chica C."/>
            <person name="Szarzynska B."/>
            <person name="Zytnicki M."/>
            <person name="Albani M.C."/>
            <person name="Kiefer C."/>
            <person name="Bergonzi S."/>
            <person name="Castaings L."/>
            <person name="Mateos J.L."/>
            <person name="Berns M.C."/>
            <person name="Bujdoso N."/>
            <person name="Piofczyk T."/>
            <person name="de Lorenzo L."/>
            <person name="Barrero-Sicilia C."/>
            <person name="Mateos I."/>
            <person name="Piednoel M."/>
            <person name="Hagmann J."/>
            <person name="Chen-Min-Tao R."/>
            <person name="Iglesias-Fernandez R."/>
            <person name="Schuster S.C."/>
            <person name="Alonso-Blanco C."/>
            <person name="Roudier F."/>
            <person name="Carbonero P."/>
            <person name="Paz-Ares J."/>
            <person name="Davis S.J."/>
            <person name="Pecinka A."/>
            <person name="Quesneville H."/>
            <person name="Colot V."/>
            <person name="Lysak M.A."/>
            <person name="Weigel D."/>
            <person name="Coupland G."/>
            <person name="Schneeberger K."/>
        </authorList>
    </citation>
    <scope>NUCLEOTIDE SEQUENCE [LARGE SCALE GENOMIC DNA]</scope>
    <source>
        <strain evidence="2">cv. Pajares</strain>
    </source>
</reference>
<dbReference type="Gramene" id="KFK42643">
    <property type="protein sequence ID" value="KFK42643"/>
    <property type="gene ID" value="AALP_AA1G021800"/>
</dbReference>
<accession>A0A087HKJ1</accession>
<dbReference type="EMBL" id="CM002869">
    <property type="protein sequence ID" value="KFK42643.1"/>
    <property type="molecule type" value="Genomic_DNA"/>
</dbReference>
<evidence type="ECO:0000313" key="2">
    <source>
        <dbReference type="Proteomes" id="UP000029120"/>
    </source>
</evidence>
<dbReference type="AlphaFoldDB" id="A0A087HKJ1"/>
<evidence type="ECO:0000313" key="1">
    <source>
        <dbReference type="EMBL" id="KFK42643.1"/>
    </source>
</evidence>
<sequence length="78" mass="7928">MSQVPEVKPIVEVGQPSILPCDDGAENVVSTPLEVPGGGTGSGLKFFGVEGKPGEPLFFAPGAATVEAVTEEETTVKT</sequence>